<dbReference type="GO" id="GO:0005975">
    <property type="term" value="P:carbohydrate metabolic process"/>
    <property type="evidence" value="ECO:0007669"/>
    <property type="project" value="InterPro"/>
</dbReference>
<dbReference type="Gene3D" id="2.60.40.1180">
    <property type="entry name" value="Golgi alpha-mannosidase II"/>
    <property type="match status" value="1"/>
</dbReference>
<dbReference type="InterPro" id="IPR013784">
    <property type="entry name" value="Carb-bd-like_fold"/>
</dbReference>
<evidence type="ECO:0000259" key="9">
    <source>
        <dbReference type="Pfam" id="PF18494"/>
    </source>
</evidence>
<dbReference type="InterPro" id="IPR013783">
    <property type="entry name" value="Ig-like_fold"/>
</dbReference>
<dbReference type="Gene3D" id="2.60.40.1130">
    <property type="entry name" value="Rab geranylgeranyltransferase alpha-subunit, insert domain"/>
    <property type="match status" value="1"/>
</dbReference>
<dbReference type="InterPro" id="IPR005323">
    <property type="entry name" value="CBM41_pullulanase"/>
</dbReference>
<keyword evidence="3" id="KW-0378">Hydrolase</keyword>
<dbReference type="InterPro" id="IPR014756">
    <property type="entry name" value="Ig_E-set"/>
</dbReference>
<keyword evidence="2" id="KW-0732">Signal</keyword>
<evidence type="ECO:0000259" key="7">
    <source>
        <dbReference type="Pfam" id="PF11852"/>
    </source>
</evidence>
<feature type="domain" description="Alpha-1,6-glucosidases pullulanase-type C-terminal" evidence="7">
    <location>
        <begin position="938"/>
        <end position="1104"/>
    </location>
</feature>
<dbReference type="InterPro" id="IPR004193">
    <property type="entry name" value="Glyco_hydro_13_N"/>
</dbReference>
<dbReference type="SUPFAM" id="SSF81296">
    <property type="entry name" value="E set domains"/>
    <property type="match status" value="2"/>
</dbReference>
<evidence type="ECO:0000256" key="3">
    <source>
        <dbReference type="ARBA" id="ARBA00022801"/>
    </source>
</evidence>
<reference evidence="10 11" key="1">
    <citation type="journal article" date="2016" name="J. Clin. Microbiol.">
        <title>Detection and Whole-Genome Sequencing of Carbapenemase-Producing Aeromonas hydrophila Isolates from Routine Perirectal Surveillance Culture.</title>
        <authorList>
            <person name="Hughes H.Y."/>
            <person name="Conlan S.P."/>
            <person name="Lau A.F."/>
            <person name="Dekker J.P."/>
            <person name="Michelin A.V."/>
            <person name="Youn J.H."/>
            <person name="Henderson D.K."/>
            <person name="Frank K.M."/>
            <person name="Segre J.A."/>
            <person name="Palmore T.N."/>
        </authorList>
    </citation>
    <scope>NUCLEOTIDE SEQUENCE [LARGE SCALE GENOMIC DNA]</scope>
    <source>
        <strain evidence="10 11">AVNIH1</strain>
    </source>
</reference>
<evidence type="ECO:0000259" key="6">
    <source>
        <dbReference type="Pfam" id="PF02922"/>
    </source>
</evidence>
<dbReference type="SUPFAM" id="SSF51011">
    <property type="entry name" value="Glycosyl hydrolase domain"/>
    <property type="match status" value="1"/>
</dbReference>
<dbReference type="EMBL" id="CP014774">
    <property type="protein sequence ID" value="ANB52968.1"/>
    <property type="molecule type" value="Genomic_DNA"/>
</dbReference>
<accession>A0AAC9B7F8</accession>
<dbReference type="InterPro" id="IPR024561">
    <property type="entry name" value="Pullul_strch_C"/>
</dbReference>
<name>A0AAC9B7F8_AERVE</name>
<feature type="domain" description="Pullulanase N2" evidence="8">
    <location>
        <begin position="212"/>
        <end position="320"/>
    </location>
</feature>
<dbReference type="CDD" id="cd10315">
    <property type="entry name" value="CBM41_pullulanase"/>
    <property type="match status" value="1"/>
</dbReference>
<dbReference type="Gene3D" id="3.20.20.80">
    <property type="entry name" value="Glycosidases"/>
    <property type="match status" value="1"/>
</dbReference>
<evidence type="ECO:0000313" key="10">
    <source>
        <dbReference type="EMBL" id="ANB52968.1"/>
    </source>
</evidence>
<dbReference type="CDD" id="cd02860">
    <property type="entry name" value="E_set_Pullulanase"/>
    <property type="match status" value="1"/>
</dbReference>
<organism evidence="10 11">
    <name type="scientific">Aeromonas veronii</name>
    <dbReference type="NCBI Taxonomy" id="654"/>
    <lineage>
        <taxon>Bacteria</taxon>
        <taxon>Pseudomonadati</taxon>
        <taxon>Pseudomonadota</taxon>
        <taxon>Gammaproteobacteria</taxon>
        <taxon>Aeromonadales</taxon>
        <taxon>Aeromonadaceae</taxon>
        <taxon>Aeromonas</taxon>
    </lineage>
</organism>
<evidence type="ECO:0000256" key="5">
    <source>
        <dbReference type="SAM" id="MobiDB-lite"/>
    </source>
</evidence>
<dbReference type="Gene3D" id="2.60.40.1110">
    <property type="match status" value="1"/>
</dbReference>
<dbReference type="SUPFAM" id="SSF49452">
    <property type="entry name" value="Starch-binding domain-like"/>
    <property type="match status" value="1"/>
</dbReference>
<dbReference type="GO" id="GO:0030246">
    <property type="term" value="F:carbohydrate binding"/>
    <property type="evidence" value="ECO:0007669"/>
    <property type="project" value="InterPro"/>
</dbReference>
<dbReference type="InterPro" id="IPR011839">
    <property type="entry name" value="Pullul_strch"/>
</dbReference>
<feature type="region of interest" description="Disordered" evidence="5">
    <location>
        <begin position="43"/>
        <end position="66"/>
    </location>
</feature>
<dbReference type="NCBIfam" id="TIGR02103">
    <property type="entry name" value="pullul_strch"/>
    <property type="match status" value="1"/>
</dbReference>
<dbReference type="CDD" id="cd11341">
    <property type="entry name" value="AmyAc_Pullulanase_LD-like"/>
    <property type="match status" value="1"/>
</dbReference>
<dbReference type="Pfam" id="PF11852">
    <property type="entry name" value="Pullul_strch_C"/>
    <property type="match status" value="1"/>
</dbReference>
<dbReference type="InterPro" id="IPR013780">
    <property type="entry name" value="Glyco_hydro_b"/>
</dbReference>
<gene>
    <name evidence="10" type="ORF">WM43_09940</name>
</gene>
<dbReference type="Pfam" id="PF17967">
    <property type="entry name" value="Pullulanase_N2"/>
    <property type="match status" value="1"/>
</dbReference>
<evidence type="ECO:0000313" key="11">
    <source>
        <dbReference type="Proteomes" id="UP000076809"/>
    </source>
</evidence>
<dbReference type="Gene3D" id="2.60.40.10">
    <property type="entry name" value="Immunoglobulins"/>
    <property type="match status" value="1"/>
</dbReference>
<evidence type="ECO:0000256" key="1">
    <source>
        <dbReference type="ARBA" id="ARBA00008061"/>
    </source>
</evidence>
<dbReference type="InterPro" id="IPR017853">
    <property type="entry name" value="GH"/>
</dbReference>
<dbReference type="Pfam" id="PF02922">
    <property type="entry name" value="CBM_48"/>
    <property type="match status" value="1"/>
</dbReference>
<proteinExistence type="inferred from homology"/>
<feature type="domain" description="Pullulanase Ins" evidence="9">
    <location>
        <begin position="514"/>
        <end position="587"/>
    </location>
</feature>
<dbReference type="SUPFAM" id="SSF51445">
    <property type="entry name" value="(Trans)glycosidases"/>
    <property type="match status" value="1"/>
</dbReference>
<dbReference type="Proteomes" id="UP000076809">
    <property type="component" value="Chromosome"/>
</dbReference>
<feature type="domain" description="Glycoside hydrolase family 13 N-terminal" evidence="6">
    <location>
        <begin position="332"/>
        <end position="416"/>
    </location>
</feature>
<dbReference type="GO" id="GO:0051060">
    <property type="term" value="F:pullulanase activity"/>
    <property type="evidence" value="ECO:0007669"/>
    <property type="project" value="InterPro"/>
</dbReference>
<evidence type="ECO:0000256" key="2">
    <source>
        <dbReference type="ARBA" id="ARBA00022729"/>
    </source>
</evidence>
<protein>
    <submittedName>
        <fullName evidence="10">Type II secretion protein</fullName>
    </submittedName>
</protein>
<keyword evidence="4" id="KW-0326">Glycosidase</keyword>
<evidence type="ECO:0000259" key="8">
    <source>
        <dbReference type="Pfam" id="PF17967"/>
    </source>
</evidence>
<dbReference type="InterPro" id="IPR041111">
    <property type="entry name" value="Pullulanase_Ins"/>
</dbReference>
<dbReference type="PANTHER" id="PTHR43002">
    <property type="entry name" value="GLYCOGEN DEBRANCHING ENZYME"/>
    <property type="match status" value="1"/>
</dbReference>
<dbReference type="CDD" id="cd02861">
    <property type="entry name" value="E_set_pullulanase_like"/>
    <property type="match status" value="1"/>
</dbReference>
<comment type="similarity">
    <text evidence="1">Belongs to the glycosyl hydrolase 13 family.</text>
</comment>
<dbReference type="Pfam" id="PF18494">
    <property type="entry name" value="Pullulanase_Ins"/>
    <property type="match status" value="1"/>
</dbReference>
<sequence length="1371" mass="147259">MTGCSTIETNYSGNYKNMDMKKTKVALVTASLLALLSGCNDNSSDASGVNPVPPTPPTPEVTDGPVARLPKMDPPKELLVAGENQVVIALVDTQSAAKGAKAPFDSHSLHLWNNDACNATADSSLNTGWDDKSKTPATADSFGPAWVVPLKNVEGCINFIARNGDLANLTGSDMKVSFSEHPDRTVAIVAGKKDLFGSRAEAFTAAFGVAGASAHLIDGNTLIWQGGKDKPHVRLYYSDSGTIKANTDGVFDFPYINLTATSLTAEQQAKYPHLKDAAAFALPAGKDLKPLLKGELVAIGTDADGILQGATLVQSAGALDALYATEATKLSYGAVVEGNRVTFRLWAPTAKSVKLALYNASHQKSGEVAMTFDSASGSWSYEGGSELIGQFYRYDMEVYHPLSRKVEHYEVTDPYSLSLAMNSEFSQVVDLDDPALKPEGWDSLKAPHSQQNPADITIYEAHVRDLTGNDASTDEEKRGKFVGLTQPDSVPVNHLKALAKSGVSHLHLLPVFDIATVNEDPAKVANLGDDFSKLCQVNPDVKTSRFGGYCGGGQTVGDVLADLQGGDSKDNPQVQELSGYLRGVDSFNWGYDPYHYTTPEGSYATNAEGTKRILEFREMVKAIKQNIGMNVVMDVVYNHTNESGLGPKSVLDKIVPWYYQRLNPETGSVENSTCCSNTAPEHAMFAKLMDDSLVTWARDYKIDAFRFDLMGHHPKDQMVQALAAVKKVNPEMYFYGEGWNFGEVQDDKRFVQATQKHLGGTGIGSFSDRLRDAVRGGSPFDGGDTIRKTQGFGNGAFVDPNEMSKVDLATALHQSDLVRLGMAGNLKEFVLTDKDGMPKKGAEIDYNGQSAGYAQDPVEVQNYVDKHDNQTLFDNLIYKAPAGADLVRMQGVSLATAMLGQGIPFTHAGVELLRSKSMERDSYDSGDWYNKVDYTLGDNNFDKGLPRKDKDGDNYPLIEQVLGKHAKPGSAEMAQMVSFYQELAELRNSSRLLRLGSGAEVIKRVDFRNTGPDQVPGLIVMTVDDGVNAGADLDPAIDGLVVMINATNQSQSIGDFRDGNDQPIDLSGMVLGSKHRAVDSIASGAAYDNGQLTLGAWSAAVFVKPQSGAQGAGLPVSKKTDLSTLPPFGTTAVYLKGFLDEWGNTNQMTFSGNFMYEFTTEVSTDKLGTTNVKIADASWGPVNYGSCNAGDKLVVGTPLTLCKGGDTGNIGVDLAKAGSYKFVFTAMNKDKPTLSVSFTEPVQSCKVLDTVAGNPLGYNLFVKGELSGWNAQPQYQLSYKGMDGDLAIYQAAFNYAGSTEFKVANEDWSKEYLLNGGGAVNAETGYSFAFSKGGSANNSITLPQGLWSVLVKVDPAGVKAGTAVIQECSVK</sequence>
<evidence type="ECO:0000256" key="4">
    <source>
        <dbReference type="ARBA" id="ARBA00023295"/>
    </source>
</evidence>
<dbReference type="InterPro" id="IPR040671">
    <property type="entry name" value="Pullulanase_N2"/>
</dbReference>